<protein>
    <recommendedName>
        <fullName evidence="1">KilA-N DNA-binding domain-containing protein</fullName>
    </recommendedName>
</protein>
<dbReference type="STRING" id="525373.HMPREF0766_14099"/>
<dbReference type="OrthoDB" id="9816206at2"/>
<evidence type="ECO:0000313" key="3">
    <source>
        <dbReference type="Proteomes" id="UP000006258"/>
    </source>
</evidence>
<dbReference type="AlphaFoldDB" id="D7VSZ5"/>
<feature type="domain" description="KilA-N DNA-binding" evidence="1">
    <location>
        <begin position="19"/>
        <end position="95"/>
    </location>
</feature>
<name>D7VSZ5_SPHSI</name>
<comment type="caution">
    <text evidence="2">The sequence shown here is derived from an EMBL/GenBank/DDBJ whole genome shotgun (WGS) entry which is preliminary data.</text>
</comment>
<evidence type="ECO:0000313" key="2">
    <source>
        <dbReference type="EMBL" id="EFK56896.1"/>
    </source>
</evidence>
<accession>D7VSZ5</accession>
<dbReference type="Pfam" id="PF10543">
    <property type="entry name" value="ORF6N"/>
    <property type="match status" value="1"/>
</dbReference>
<evidence type="ECO:0000259" key="1">
    <source>
        <dbReference type="Pfam" id="PF10543"/>
    </source>
</evidence>
<dbReference type="RefSeq" id="WP_002995903.1">
    <property type="nucleotide sequence ID" value="NZ_GL379770.1"/>
</dbReference>
<dbReference type="InterPro" id="IPR018873">
    <property type="entry name" value="KilA-N_DNA-bd_domain"/>
</dbReference>
<dbReference type="GeneID" id="95430705"/>
<reference evidence="2" key="1">
    <citation type="submission" date="2010-07" db="EMBL/GenBank/DDBJ databases">
        <authorList>
            <person name="Muzny D."/>
            <person name="Qin X."/>
            <person name="Buhay C."/>
            <person name="Dugan-Rocha S."/>
            <person name="Ding Y."/>
            <person name="Chen G."/>
            <person name="Hawes A."/>
            <person name="Holder M."/>
            <person name="Jhangiani S."/>
            <person name="Johnson A."/>
            <person name="Khan Z."/>
            <person name="Li Z."/>
            <person name="Liu W."/>
            <person name="Liu X."/>
            <person name="Perez L."/>
            <person name="Shen H."/>
            <person name="Wang Q."/>
            <person name="Watt J."/>
            <person name="Xi L."/>
            <person name="Xin Y."/>
            <person name="Zhou J."/>
            <person name="Deng J."/>
            <person name="Jiang H."/>
            <person name="Liu Y."/>
            <person name="Qu J."/>
            <person name="Song X.-Z."/>
            <person name="Zhang L."/>
            <person name="Villasana D."/>
            <person name="Johnson A."/>
            <person name="Liu J."/>
            <person name="Liyanage D."/>
            <person name="Lorensuhewa L."/>
            <person name="Robinson T."/>
            <person name="Song A."/>
            <person name="Song B.-B."/>
            <person name="Dinh H."/>
            <person name="Thornton R."/>
            <person name="Coyle M."/>
            <person name="Francisco L."/>
            <person name="Jackson L."/>
            <person name="Javaid M."/>
            <person name="Korchina V."/>
            <person name="Kovar C."/>
            <person name="Mata R."/>
            <person name="Mathew T."/>
            <person name="Ngo R."/>
            <person name="Nguyen L."/>
            <person name="Nguyen N."/>
            <person name="Okwuonu G."/>
            <person name="Ongeri F."/>
            <person name="Pham C."/>
            <person name="Simmons D."/>
            <person name="Wilczek-Boney K."/>
            <person name="Hale W."/>
            <person name="Jakkamsetti A."/>
            <person name="Pham P."/>
            <person name="Ruth R."/>
            <person name="San Lucas F."/>
            <person name="Warren J."/>
            <person name="Zhang J."/>
            <person name="Zhao Z."/>
            <person name="Zhou C."/>
            <person name="Zhu D."/>
            <person name="Lee S."/>
            <person name="Bess C."/>
            <person name="Blankenburg K."/>
            <person name="Forbes L."/>
            <person name="Fu Q."/>
            <person name="Gubbala S."/>
            <person name="Hirani K."/>
            <person name="Jayaseelan J.C."/>
            <person name="Lara F."/>
            <person name="Munidasa M."/>
            <person name="Palculict T."/>
            <person name="Patil S."/>
            <person name="Pu L.-L."/>
            <person name="Saada N."/>
            <person name="Tang L."/>
            <person name="Weissenberger G."/>
            <person name="Zhu Y."/>
            <person name="Hemphill L."/>
            <person name="Shang Y."/>
            <person name="Youmans B."/>
            <person name="Ayvaz T."/>
            <person name="Ross M."/>
            <person name="Santibanez J."/>
            <person name="Aqrawi P."/>
            <person name="Gross S."/>
            <person name="Joshi V."/>
            <person name="Fowler G."/>
            <person name="Nazareth L."/>
            <person name="Reid J."/>
            <person name="Worley K."/>
            <person name="Petrosino J."/>
            <person name="Highlander S."/>
            <person name="Gibbs R."/>
        </authorList>
    </citation>
    <scope>NUCLEOTIDE SEQUENCE [LARGE SCALE GENOMIC DNA]</scope>
    <source>
        <strain evidence="2">ATCC 33861</strain>
    </source>
</reference>
<dbReference type="eggNOG" id="COG3646">
    <property type="taxonomic scope" value="Bacteria"/>
</dbReference>
<keyword evidence="3" id="KW-1185">Reference proteome</keyword>
<organism evidence="2 3">
    <name type="scientific">Sphingobacterium spiritivorum ATCC 33861</name>
    <dbReference type="NCBI Taxonomy" id="525373"/>
    <lineage>
        <taxon>Bacteria</taxon>
        <taxon>Pseudomonadati</taxon>
        <taxon>Bacteroidota</taxon>
        <taxon>Sphingobacteriia</taxon>
        <taxon>Sphingobacteriales</taxon>
        <taxon>Sphingobacteriaceae</taxon>
        <taxon>Sphingobacterium</taxon>
    </lineage>
</organism>
<dbReference type="EMBL" id="ACHA02000012">
    <property type="protein sequence ID" value="EFK56896.1"/>
    <property type="molecule type" value="Genomic_DNA"/>
</dbReference>
<gene>
    <name evidence="2" type="ORF">HMPREF0766_14099</name>
</gene>
<proteinExistence type="predicted"/>
<dbReference type="Proteomes" id="UP000006258">
    <property type="component" value="Unassembled WGS sequence"/>
</dbReference>
<dbReference type="HOGENOM" id="CLU_2304233_0_0_10"/>
<sequence>MNRKDNIQNALSDKVLIDKIYLIRGQRIILDRDLAQLYNVETRVLKQAVRRNTDRFPEDFMFEMSDTELKDWRSQNVISNLDKKGLRYSPFCFIEGYYFL</sequence>